<keyword evidence="5" id="KW-1185">Reference proteome</keyword>
<gene>
    <name evidence="4" type="ORF">FPZ12_008970</name>
</gene>
<evidence type="ECO:0000256" key="2">
    <source>
        <dbReference type="PROSITE-ProRule" id="PRU00335"/>
    </source>
</evidence>
<sequence>MVTDEPDGRRRRGLRRRAVLIDATLRVVSRDGVAAVTHRAVAQEAGLPGSAVSHQFASIDELLSAALTSQTEQLVAALTDTADLTGFAAELVRLFGADTSAVAARYELYLRAARNPATRESTGLWLGLLATVARHHTEDPVRAQTFASVVDGYFLQRISTGTPPSAAELERLIRAALGA</sequence>
<dbReference type="Gene3D" id="1.10.357.10">
    <property type="entry name" value="Tetracycline Repressor, domain 2"/>
    <property type="match status" value="1"/>
</dbReference>
<dbReference type="PANTHER" id="PTHR30055:SF231">
    <property type="entry name" value="TRANSCRIPTIONAL REGULATORY PROTEIN (PROBABLY DEOR-FAMILY)-RELATED"/>
    <property type="match status" value="1"/>
</dbReference>
<organism evidence="4 5">
    <name type="scientific">Amycolatopsis acidicola</name>
    <dbReference type="NCBI Taxonomy" id="2596893"/>
    <lineage>
        <taxon>Bacteria</taxon>
        <taxon>Bacillati</taxon>
        <taxon>Actinomycetota</taxon>
        <taxon>Actinomycetes</taxon>
        <taxon>Pseudonocardiales</taxon>
        <taxon>Pseudonocardiaceae</taxon>
        <taxon>Amycolatopsis</taxon>
    </lineage>
</organism>
<protein>
    <submittedName>
        <fullName evidence="4">TetR family transcriptional regulator</fullName>
    </submittedName>
</protein>
<dbReference type="OrthoDB" id="6929199at2"/>
<feature type="DNA-binding region" description="H-T-H motif" evidence="2">
    <location>
        <begin position="37"/>
        <end position="56"/>
    </location>
</feature>
<dbReference type="AlphaFoldDB" id="A0A5N0VG94"/>
<dbReference type="InterPro" id="IPR009057">
    <property type="entry name" value="Homeodomain-like_sf"/>
</dbReference>
<dbReference type="GO" id="GO:0000976">
    <property type="term" value="F:transcription cis-regulatory region binding"/>
    <property type="evidence" value="ECO:0007669"/>
    <property type="project" value="TreeGrafter"/>
</dbReference>
<comment type="caution">
    <text evidence="4">The sequence shown here is derived from an EMBL/GenBank/DDBJ whole genome shotgun (WGS) entry which is preliminary data.</text>
</comment>
<name>A0A5N0VG94_9PSEU</name>
<dbReference type="SUPFAM" id="SSF46689">
    <property type="entry name" value="Homeodomain-like"/>
    <property type="match status" value="1"/>
</dbReference>
<feature type="domain" description="HTH tetR-type" evidence="3">
    <location>
        <begin position="14"/>
        <end position="74"/>
    </location>
</feature>
<proteinExistence type="predicted"/>
<dbReference type="PROSITE" id="PS50977">
    <property type="entry name" value="HTH_TETR_2"/>
    <property type="match status" value="1"/>
</dbReference>
<dbReference type="Proteomes" id="UP000319769">
    <property type="component" value="Unassembled WGS sequence"/>
</dbReference>
<dbReference type="Pfam" id="PF00440">
    <property type="entry name" value="TetR_N"/>
    <property type="match status" value="1"/>
</dbReference>
<dbReference type="PANTHER" id="PTHR30055">
    <property type="entry name" value="HTH-TYPE TRANSCRIPTIONAL REGULATOR RUTR"/>
    <property type="match status" value="1"/>
</dbReference>
<dbReference type="InterPro" id="IPR041583">
    <property type="entry name" value="TetR_C_31"/>
</dbReference>
<dbReference type="InterPro" id="IPR001647">
    <property type="entry name" value="HTH_TetR"/>
</dbReference>
<accession>A0A5N0VG94</accession>
<evidence type="ECO:0000256" key="1">
    <source>
        <dbReference type="ARBA" id="ARBA00023125"/>
    </source>
</evidence>
<dbReference type="Pfam" id="PF17940">
    <property type="entry name" value="TetR_C_31"/>
    <property type="match status" value="1"/>
</dbReference>
<dbReference type="InterPro" id="IPR050109">
    <property type="entry name" value="HTH-type_TetR-like_transc_reg"/>
</dbReference>
<evidence type="ECO:0000313" key="4">
    <source>
        <dbReference type="EMBL" id="KAA9163692.1"/>
    </source>
</evidence>
<dbReference type="EMBL" id="VMNW02000009">
    <property type="protein sequence ID" value="KAA9163692.1"/>
    <property type="molecule type" value="Genomic_DNA"/>
</dbReference>
<reference evidence="4" key="1">
    <citation type="submission" date="2019-09" db="EMBL/GenBank/DDBJ databases">
        <authorList>
            <person name="Teo W.F.A."/>
            <person name="Duangmal K."/>
        </authorList>
    </citation>
    <scope>NUCLEOTIDE SEQUENCE [LARGE SCALE GENOMIC DNA]</scope>
    <source>
        <strain evidence="4">K81G1</strain>
    </source>
</reference>
<dbReference type="GO" id="GO:0003700">
    <property type="term" value="F:DNA-binding transcription factor activity"/>
    <property type="evidence" value="ECO:0007669"/>
    <property type="project" value="TreeGrafter"/>
</dbReference>
<evidence type="ECO:0000313" key="5">
    <source>
        <dbReference type="Proteomes" id="UP000319769"/>
    </source>
</evidence>
<keyword evidence="1 2" id="KW-0238">DNA-binding</keyword>
<evidence type="ECO:0000259" key="3">
    <source>
        <dbReference type="PROSITE" id="PS50977"/>
    </source>
</evidence>